<dbReference type="PRINTS" id="PR00313">
    <property type="entry name" value="CABNDNGRPT"/>
</dbReference>
<name>A0A433UXI9_9CYAN</name>
<dbReference type="EMBL" id="RSCL01000029">
    <property type="protein sequence ID" value="RUS98538.1"/>
    <property type="molecule type" value="Genomic_DNA"/>
</dbReference>
<organism evidence="6 7">
    <name type="scientific">Dulcicalothrix desertica PCC 7102</name>
    <dbReference type="NCBI Taxonomy" id="232991"/>
    <lineage>
        <taxon>Bacteria</taxon>
        <taxon>Bacillati</taxon>
        <taxon>Cyanobacteriota</taxon>
        <taxon>Cyanophyceae</taxon>
        <taxon>Nostocales</taxon>
        <taxon>Calotrichaceae</taxon>
        <taxon>Dulcicalothrix</taxon>
    </lineage>
</organism>
<feature type="domain" description="Peptidase M10 serralysin C-terminal" evidence="5">
    <location>
        <begin position="365"/>
        <end position="480"/>
    </location>
</feature>
<protein>
    <recommendedName>
        <fullName evidence="5">Peptidase M10 serralysin C-terminal domain-containing protein</fullName>
    </recommendedName>
</protein>
<evidence type="ECO:0000256" key="3">
    <source>
        <dbReference type="ARBA" id="ARBA00022525"/>
    </source>
</evidence>
<keyword evidence="7" id="KW-1185">Reference proteome</keyword>
<dbReference type="Pfam" id="PF00353">
    <property type="entry name" value="HemolysinCabind"/>
    <property type="match status" value="2"/>
</dbReference>
<comment type="subcellular location">
    <subcellularLocation>
        <location evidence="2">Secreted</location>
    </subcellularLocation>
</comment>
<dbReference type="InterPro" id="IPR001343">
    <property type="entry name" value="Hemolysn_Ca-bd"/>
</dbReference>
<dbReference type="SUPFAM" id="SSF51120">
    <property type="entry name" value="beta-Roll"/>
    <property type="match status" value="2"/>
</dbReference>
<gene>
    <name evidence="6" type="ORF">DSM106972_081670</name>
</gene>
<dbReference type="GO" id="GO:0005509">
    <property type="term" value="F:calcium ion binding"/>
    <property type="evidence" value="ECO:0007669"/>
    <property type="project" value="InterPro"/>
</dbReference>
<dbReference type="InterPro" id="IPR013858">
    <property type="entry name" value="Peptidase_M10B_C"/>
</dbReference>
<dbReference type="Pfam" id="PF08548">
    <property type="entry name" value="Peptidase_M10_C"/>
    <property type="match status" value="1"/>
</dbReference>
<evidence type="ECO:0000256" key="4">
    <source>
        <dbReference type="ARBA" id="ARBA00022737"/>
    </source>
</evidence>
<sequence>MPDLTAKEVTNLYLYGTTTTSKNLVNDSLIRPLTLPKVTSVNVDKKDFMAGAGRFAVGATFELVQKFFNPGSSTPLVPAGSYTKQEVANKLKVSNLNWDMRQTDYQDSFDDYAQRVYVYNSQSFQISDNAKFIVEANGAKRIENFAVEFQKGRQENFDFIGGGAIAGAGNPYLEARVDPSRIGRTVNINFVGSLPTTTYNKQSFDNDRVKMSTWKGLNSIKLLLDMGALSDQLFNNGSTKFLEGNKPILYGTVGADTISAASFFNKLNEKYTAYPFNYLSTKATLIEYKNNGVVIIGGDGADKLTGSSKDDKFDGGKGNDILDGGGSNGDIAVYSGNYNDYKLTLSKTDLKTVTIAHIGGTKRDGTDTLTNIEFAQFKDKKVSLKELNTAPVTAIRSIELTQSNNEILGTSGYDELTGSSKGERIIGLQGADKLTGKGGNDQFVYTSIRDKGDTITDFEVGKDTIVFTQLLDSLVRGGYTGTNAFTDGYVRVVEGSISNNFKVEIDADGFTGRDIFQPFITVNVASGGALNNPNNFVF</sequence>
<comment type="caution">
    <text evidence="6">The sequence shown here is derived from an EMBL/GenBank/DDBJ whole genome shotgun (WGS) entry which is preliminary data.</text>
</comment>
<reference evidence="6" key="1">
    <citation type="submission" date="2018-12" db="EMBL/GenBank/DDBJ databases">
        <authorList>
            <person name="Will S."/>
            <person name="Neumann-Schaal M."/>
            <person name="Henke P."/>
        </authorList>
    </citation>
    <scope>NUCLEOTIDE SEQUENCE</scope>
    <source>
        <strain evidence="6">PCC 7102</strain>
    </source>
</reference>
<reference evidence="6" key="2">
    <citation type="journal article" date="2019" name="Genome Biol. Evol.">
        <title>Day and night: Metabolic profiles and evolutionary relationships of six axenic non-marine cyanobacteria.</title>
        <authorList>
            <person name="Will S.E."/>
            <person name="Henke P."/>
            <person name="Boedeker C."/>
            <person name="Huang S."/>
            <person name="Brinkmann H."/>
            <person name="Rohde M."/>
            <person name="Jarek M."/>
            <person name="Friedl T."/>
            <person name="Seufert S."/>
            <person name="Schumacher M."/>
            <person name="Overmann J."/>
            <person name="Neumann-Schaal M."/>
            <person name="Petersen J."/>
        </authorList>
    </citation>
    <scope>NUCLEOTIDE SEQUENCE [LARGE SCALE GENOMIC DNA]</scope>
    <source>
        <strain evidence="6">PCC 7102</strain>
    </source>
</reference>
<proteinExistence type="predicted"/>
<evidence type="ECO:0000313" key="6">
    <source>
        <dbReference type="EMBL" id="RUS98538.1"/>
    </source>
</evidence>
<dbReference type="RefSeq" id="WP_127086210.1">
    <property type="nucleotide sequence ID" value="NZ_RSCL01000029.1"/>
</dbReference>
<accession>A0A433UXI9</accession>
<dbReference type="GO" id="GO:0005615">
    <property type="term" value="C:extracellular space"/>
    <property type="evidence" value="ECO:0007669"/>
    <property type="project" value="InterPro"/>
</dbReference>
<dbReference type="Proteomes" id="UP000271624">
    <property type="component" value="Unassembled WGS sequence"/>
</dbReference>
<evidence type="ECO:0000259" key="5">
    <source>
        <dbReference type="Pfam" id="PF08548"/>
    </source>
</evidence>
<keyword evidence="4" id="KW-0677">Repeat</keyword>
<dbReference type="InterPro" id="IPR011049">
    <property type="entry name" value="Serralysin-like_metalloprot_C"/>
</dbReference>
<keyword evidence="3" id="KW-0964">Secreted</keyword>
<evidence type="ECO:0000256" key="1">
    <source>
        <dbReference type="ARBA" id="ARBA00001913"/>
    </source>
</evidence>
<comment type="cofactor">
    <cofactor evidence="1">
        <name>Ca(2+)</name>
        <dbReference type="ChEBI" id="CHEBI:29108"/>
    </cofactor>
</comment>
<dbReference type="Gene3D" id="2.150.10.10">
    <property type="entry name" value="Serralysin-like metalloprotease, C-terminal"/>
    <property type="match status" value="2"/>
</dbReference>
<evidence type="ECO:0000313" key="7">
    <source>
        <dbReference type="Proteomes" id="UP000271624"/>
    </source>
</evidence>
<evidence type="ECO:0000256" key="2">
    <source>
        <dbReference type="ARBA" id="ARBA00004613"/>
    </source>
</evidence>
<dbReference type="AlphaFoldDB" id="A0A433UXI9"/>
<dbReference type="OrthoDB" id="463714at2"/>